<dbReference type="STRING" id="1291734.FD02_GL000581"/>
<evidence type="ECO:0000259" key="1">
    <source>
        <dbReference type="PROSITE" id="PS51094"/>
    </source>
</evidence>
<dbReference type="CDD" id="cd00211">
    <property type="entry name" value="PTS_IIA_fru"/>
    <property type="match status" value="1"/>
</dbReference>
<dbReference type="Proteomes" id="UP000051804">
    <property type="component" value="Unassembled WGS sequence"/>
</dbReference>
<dbReference type="SUPFAM" id="SSF55804">
    <property type="entry name" value="Phoshotransferase/anion transport protein"/>
    <property type="match status" value="1"/>
</dbReference>
<dbReference type="AlphaFoldDB" id="A0A0R1JH06"/>
<dbReference type="InterPro" id="IPR002178">
    <property type="entry name" value="PTS_EIIA_type-2_dom"/>
</dbReference>
<dbReference type="PANTHER" id="PTHR47738">
    <property type="entry name" value="PTS SYSTEM FRUCTOSE-LIKE EIIA COMPONENT-RELATED"/>
    <property type="match status" value="1"/>
</dbReference>
<proteinExistence type="predicted"/>
<dbReference type="PATRIC" id="fig|1291734.4.peg.596"/>
<evidence type="ECO:0000313" key="2">
    <source>
        <dbReference type="EMBL" id="KRK70510.1"/>
    </source>
</evidence>
<dbReference type="Gene3D" id="3.40.930.10">
    <property type="entry name" value="Mannitol-specific EII, Chain A"/>
    <property type="match status" value="1"/>
</dbReference>
<keyword evidence="3" id="KW-1185">Reference proteome</keyword>
<feature type="domain" description="PTS EIIA type-2" evidence="1">
    <location>
        <begin position="2"/>
        <end position="149"/>
    </location>
</feature>
<name>A0A0R1JH06_9LACO</name>
<gene>
    <name evidence="2" type="ORF">FD02_GL000581</name>
</gene>
<dbReference type="InterPro" id="IPR016152">
    <property type="entry name" value="PTrfase/Anion_transptr"/>
</dbReference>
<dbReference type="RefSeq" id="WP_056952146.1">
    <property type="nucleotide sequence ID" value="NZ_AZDJ01000032.1"/>
</dbReference>
<dbReference type="InterPro" id="IPR051541">
    <property type="entry name" value="PTS_SugarTrans_NitroReg"/>
</dbReference>
<evidence type="ECO:0000313" key="3">
    <source>
        <dbReference type="Proteomes" id="UP000051804"/>
    </source>
</evidence>
<dbReference type="OrthoDB" id="370976at2"/>
<sequence length="157" mass="17054">MSLADTKLIVPQLVADTAEDVISQLADKLTENGFVKDSFKAAVLTRESKFPTGLPTGAINVAIPHADAKYTNESKIAVATLAHPVKFRNMADTTQELDVSLVFMLGIHEAHGQVATLQKIMSLVQDQAHLQKLLGMTTVDDIFADVDAFLSDLKFED</sequence>
<dbReference type="EMBL" id="AZDJ01000032">
    <property type="protein sequence ID" value="KRK70510.1"/>
    <property type="molecule type" value="Genomic_DNA"/>
</dbReference>
<dbReference type="Pfam" id="PF00359">
    <property type="entry name" value="PTS_EIIA_2"/>
    <property type="match status" value="1"/>
</dbReference>
<protein>
    <recommendedName>
        <fullName evidence="1">PTS EIIA type-2 domain-containing protein</fullName>
    </recommendedName>
</protein>
<accession>A0A0R1JH06</accession>
<dbReference type="PROSITE" id="PS51094">
    <property type="entry name" value="PTS_EIIA_TYPE_2"/>
    <property type="match status" value="1"/>
</dbReference>
<organism evidence="2 3">
    <name type="scientific">Lacticaseibacillus nasuensis JCM 17158</name>
    <dbReference type="NCBI Taxonomy" id="1291734"/>
    <lineage>
        <taxon>Bacteria</taxon>
        <taxon>Bacillati</taxon>
        <taxon>Bacillota</taxon>
        <taxon>Bacilli</taxon>
        <taxon>Lactobacillales</taxon>
        <taxon>Lactobacillaceae</taxon>
        <taxon>Lacticaseibacillus</taxon>
    </lineage>
</organism>
<dbReference type="PANTHER" id="PTHR47738:SF3">
    <property type="entry name" value="PHOSPHOTRANSFERASE SYSTEM MANNITOL_FRUCTOSE-SPECIFIC IIA DOMAIN CONTAINING PROTEIN"/>
    <property type="match status" value="1"/>
</dbReference>
<reference evidence="2 3" key="1">
    <citation type="journal article" date="2015" name="Genome Announc.">
        <title>Expanding the biotechnology potential of lactobacilli through comparative genomics of 213 strains and associated genera.</title>
        <authorList>
            <person name="Sun Z."/>
            <person name="Harris H.M."/>
            <person name="McCann A."/>
            <person name="Guo C."/>
            <person name="Argimon S."/>
            <person name="Zhang W."/>
            <person name="Yang X."/>
            <person name="Jeffery I.B."/>
            <person name="Cooney J.C."/>
            <person name="Kagawa T.F."/>
            <person name="Liu W."/>
            <person name="Song Y."/>
            <person name="Salvetti E."/>
            <person name="Wrobel A."/>
            <person name="Rasinkangas P."/>
            <person name="Parkhill J."/>
            <person name="Rea M.C."/>
            <person name="O'Sullivan O."/>
            <person name="Ritari J."/>
            <person name="Douillard F.P."/>
            <person name="Paul Ross R."/>
            <person name="Yang R."/>
            <person name="Briner A.E."/>
            <person name="Felis G.E."/>
            <person name="de Vos W.M."/>
            <person name="Barrangou R."/>
            <person name="Klaenhammer T.R."/>
            <person name="Caufield P.W."/>
            <person name="Cui Y."/>
            <person name="Zhang H."/>
            <person name="O'Toole P.W."/>
        </authorList>
    </citation>
    <scope>NUCLEOTIDE SEQUENCE [LARGE SCALE GENOMIC DNA]</scope>
    <source>
        <strain evidence="2 3">JCM 17158</strain>
    </source>
</reference>
<comment type="caution">
    <text evidence="2">The sequence shown here is derived from an EMBL/GenBank/DDBJ whole genome shotgun (WGS) entry which is preliminary data.</text>
</comment>